<reference evidence="1 2" key="1">
    <citation type="journal article" date="2021" name="Commun. Biol.">
        <title>The genome of Shorea leprosula (Dipterocarpaceae) highlights the ecological relevance of drought in aseasonal tropical rainforests.</title>
        <authorList>
            <person name="Ng K.K.S."/>
            <person name="Kobayashi M.J."/>
            <person name="Fawcett J.A."/>
            <person name="Hatakeyama M."/>
            <person name="Paape T."/>
            <person name="Ng C.H."/>
            <person name="Ang C.C."/>
            <person name="Tnah L.H."/>
            <person name="Lee C.T."/>
            <person name="Nishiyama T."/>
            <person name="Sese J."/>
            <person name="O'Brien M.J."/>
            <person name="Copetti D."/>
            <person name="Mohd Noor M.I."/>
            <person name="Ong R.C."/>
            <person name="Putra M."/>
            <person name="Sireger I.Z."/>
            <person name="Indrioko S."/>
            <person name="Kosugi Y."/>
            <person name="Izuno A."/>
            <person name="Isagi Y."/>
            <person name="Lee S.L."/>
            <person name="Shimizu K.K."/>
        </authorList>
    </citation>
    <scope>NUCLEOTIDE SEQUENCE [LARGE SCALE GENOMIC DNA]</scope>
    <source>
        <strain evidence="1">214</strain>
    </source>
</reference>
<evidence type="ECO:0000313" key="1">
    <source>
        <dbReference type="EMBL" id="GKV32805.1"/>
    </source>
</evidence>
<sequence length="62" mass="7127">MVRYDSMPKWPMTGSTGHLLANLPFNPKPLYFFHWVQHCFQSLNTKPTTVFLSPTPAPSSYI</sequence>
<dbReference type="EMBL" id="BPVZ01000097">
    <property type="protein sequence ID" value="GKV32805.1"/>
    <property type="molecule type" value="Genomic_DNA"/>
</dbReference>
<name>A0AAV5L6W4_9ROSI</name>
<proteinExistence type="predicted"/>
<accession>A0AAV5L6W4</accession>
<keyword evidence="2" id="KW-1185">Reference proteome</keyword>
<organism evidence="1 2">
    <name type="scientific">Rubroshorea leprosula</name>
    <dbReference type="NCBI Taxonomy" id="152421"/>
    <lineage>
        <taxon>Eukaryota</taxon>
        <taxon>Viridiplantae</taxon>
        <taxon>Streptophyta</taxon>
        <taxon>Embryophyta</taxon>
        <taxon>Tracheophyta</taxon>
        <taxon>Spermatophyta</taxon>
        <taxon>Magnoliopsida</taxon>
        <taxon>eudicotyledons</taxon>
        <taxon>Gunneridae</taxon>
        <taxon>Pentapetalae</taxon>
        <taxon>rosids</taxon>
        <taxon>malvids</taxon>
        <taxon>Malvales</taxon>
        <taxon>Dipterocarpaceae</taxon>
        <taxon>Rubroshorea</taxon>
    </lineage>
</organism>
<dbReference type="AlphaFoldDB" id="A0AAV5L6W4"/>
<gene>
    <name evidence="1" type="ORF">SLEP1_g41380</name>
</gene>
<dbReference type="Proteomes" id="UP001054252">
    <property type="component" value="Unassembled WGS sequence"/>
</dbReference>
<protein>
    <submittedName>
        <fullName evidence="1">Uncharacterized protein</fullName>
    </submittedName>
</protein>
<comment type="caution">
    <text evidence="1">The sequence shown here is derived from an EMBL/GenBank/DDBJ whole genome shotgun (WGS) entry which is preliminary data.</text>
</comment>
<evidence type="ECO:0000313" key="2">
    <source>
        <dbReference type="Proteomes" id="UP001054252"/>
    </source>
</evidence>